<keyword evidence="14" id="KW-0479">Metal-binding</keyword>
<keyword evidence="9 16" id="KW-1133">Transmembrane helix</keyword>
<dbReference type="Gene3D" id="1.20.120.350">
    <property type="entry name" value="Voltage-gated potassium channels. Chain C"/>
    <property type="match status" value="4"/>
</dbReference>
<feature type="domain" description="Ion transport" evidence="17">
    <location>
        <begin position="139"/>
        <end position="391"/>
    </location>
</feature>
<keyword evidence="12" id="KW-0325">Glycoprotein</keyword>
<comment type="caution">
    <text evidence="18">The sequence shown here is derived from an EMBL/GenBank/DDBJ whole genome shotgun (WGS) entry which is preliminary data.</text>
</comment>
<feature type="transmembrane region" description="Helical" evidence="16">
    <location>
        <begin position="750"/>
        <end position="773"/>
    </location>
</feature>
<keyword evidence="6" id="KW-0677">Repeat</keyword>
<evidence type="ECO:0000256" key="16">
    <source>
        <dbReference type="SAM" id="Phobius"/>
    </source>
</evidence>
<feature type="transmembrane region" description="Helical" evidence="16">
    <location>
        <begin position="1526"/>
        <end position="1544"/>
    </location>
</feature>
<feature type="transmembrane region" description="Helical" evidence="16">
    <location>
        <begin position="849"/>
        <end position="868"/>
    </location>
</feature>
<feature type="transmembrane region" description="Helical" evidence="16">
    <location>
        <begin position="921"/>
        <end position="944"/>
    </location>
</feature>
<dbReference type="Gene3D" id="1.10.238.10">
    <property type="entry name" value="EF-hand"/>
    <property type="match status" value="1"/>
</dbReference>
<name>A0A1R2CN11_9CILI</name>
<gene>
    <name evidence="18" type="ORF">SteCoe_7201</name>
</gene>
<evidence type="ECO:0000256" key="7">
    <source>
        <dbReference type="ARBA" id="ARBA00022837"/>
    </source>
</evidence>
<dbReference type="OrthoDB" id="431720at2759"/>
<proteinExistence type="inferred from homology"/>
<feature type="domain" description="Ion transport" evidence="17">
    <location>
        <begin position="1050"/>
        <end position="1310"/>
    </location>
</feature>
<keyword evidence="19" id="KW-1185">Reference proteome</keyword>
<dbReference type="GO" id="GO:0005891">
    <property type="term" value="C:voltage-gated calcium channel complex"/>
    <property type="evidence" value="ECO:0007669"/>
    <property type="project" value="InterPro"/>
</dbReference>
<evidence type="ECO:0000313" key="19">
    <source>
        <dbReference type="Proteomes" id="UP000187209"/>
    </source>
</evidence>
<feature type="binding site" evidence="14">
    <location>
        <position position="349"/>
    </location>
    <ligand>
        <name>Ca(2+)</name>
        <dbReference type="ChEBI" id="CHEBI:29108"/>
    </ligand>
</feature>
<dbReference type="PANTHER" id="PTHR45628:SF7">
    <property type="entry name" value="VOLTAGE-DEPENDENT CALCIUM CHANNEL TYPE A SUBUNIT ALPHA-1"/>
    <property type="match status" value="1"/>
</dbReference>
<feature type="transmembrane region" description="Helical" evidence="16">
    <location>
        <begin position="175"/>
        <end position="194"/>
    </location>
</feature>
<keyword evidence="13" id="KW-0407">Ion channel</keyword>
<dbReference type="InterPro" id="IPR050599">
    <property type="entry name" value="VDCC_alpha-1_subunit"/>
</dbReference>
<comment type="similarity">
    <text evidence="15">Belongs to the calcium channel alpha-1 subunit (TC 1.A.1.11) family.</text>
</comment>
<keyword evidence="7 14" id="KW-0106">Calcium</keyword>
<evidence type="ECO:0000256" key="10">
    <source>
        <dbReference type="ARBA" id="ARBA00023065"/>
    </source>
</evidence>
<dbReference type="PANTHER" id="PTHR45628">
    <property type="entry name" value="VOLTAGE-DEPENDENT CALCIUM CHANNEL TYPE A SUBUNIT ALPHA-1"/>
    <property type="match status" value="1"/>
</dbReference>
<keyword evidence="3 15" id="KW-0109">Calcium transport</keyword>
<evidence type="ECO:0000256" key="1">
    <source>
        <dbReference type="ARBA" id="ARBA00004141"/>
    </source>
</evidence>
<sequence length="1806" mass="208580">MKMSISKDTAFKNSIRESEKLEILYTGQKNIIDSYVNFESIKSDNSINSFDISTLSAFQKSKDKGKYSKSKIETLNNSSETELSSSNQEYKDIVTIREMTIYERIESYEDKFCCLELRKALQRLKSGFSEICLRSVSSTIFEIFILIIILMNAVTLALSGTNENNTGPLQSLEEFYLFIYTTEALIKITAYGLLIDKKSYFRDLWNYIDITIVITGWVDFFLDSRGVNLVSLRTLRILRPLRGITSIKGLRIIVRALISSAKHLAASLSLLMIFLLIFAVAGLQVWIGTLKWRCMDINTGVYSNELCGGLICEKSFECVYGLDNPNYGATNFDNFLNAFLAVFQCITLEGWTDTMFFFVKSNNSSAIVFFVVLVFIGAYLLISLTLVVIKSALTNSIKFANLKIDFDFMDEIDTNDLAQNMKKIIDDHSDIYESRSGVLSETEFLRSPSEHFDDIESQQSEYCTLYRKPTMTEVYYDNTSSYKKPNCIPLVCESSDLSTNRSQNLRRINSIRVNELNSIGKNKKLINIHAMTPMISRMNSSIKVSKKLINKIQNSGDLVPMINYIDLLSTSEKDVMPISILEKYSKKSSDYTFRYRKDGEEDYLQAMLDIENDKIQSVKEQNKDLTSVQKIIEYYSGLSSGQKTFFRLCINTRVFVQEVRWMDSQICNIVADPSIVNMYKSCDYLQKSLSQMSYVLWEKGRGKICNLFIISLQKLILGKCFNYTIYICILSNTIILSIDHYGISQYFLSILNTFNTIFTFIFGAELLIKIFALGLKKFCRDLMNYLDLVIVVSSFIEFAYLSGSKSAISAFRAIRIFKLIRVIRVAKLFRYLKSMNHIILVISRSISKFAYVAMLLFLFTVVFSLLGMEIFYGKLDFPRVSRGRFDNFYWAFLSVFQVLSIENWQDLLYDIMASEVGPASALFLVSWVLLGNFILLNLFLAILLDGFTTVEEPEPVQNTYSHSRSLTCTYSRHKSSLIGSIDRKMLLQRQKTIKILADLPDISSELGSSKPSFLKDIHNLDKFSCEKSYLLFSKRSRLRIFCYKIFVSKKFEALILILIGISSLKIVIDTYTITSSSYTQAMSYTDLILTLFFIFEFLIKSLTTGFVYEKGTYLTDNWNKIDFTIIILSIIDLLLATVSISYIKIFRLLRAFRALRFISHNLSMKIVVKALVKSLVAILNVVMVCMIIWVMFAIFGVSLFGGKLYKCSNDNIKTQTECLDNGYSWNIMFPNYDNLIEAMISLFIVSSEEGWPDIMYTAIDATDIGQAPVKDYNPLVGLYFVVYIFIGTFFFMNLFIGVVFEQFYETNKNESSIASIVLSKEQNLWMELQGLIVKSTPEIDFSAPTAGMRRLCYYLTKHMYFEIFVLVCIFFNMCGMAMIYDMAPQNYLSVIDTLNLIFTSVFIIEAVLKVMANGKFYFRSSWNRFDFFVAVSSVIDILMTYIARSSIVLLRSGPQLLRVIRLLRISRLFRLFRSLKPLQDLLTVMKYSLPAILNVLSLMTLIFFIYAVVGVYLFSDIITGQVIDDYNNFSNFGMAMLILFRCATGENWYIIMHDCSKNLGSVISYMYFCSFITVSSFIMLNMFTMIILQNYDDYETNPHSVLKIFNRDIKRFKSAWGLYAKTDRQRVDYKFLPDIMYELGSMFGIPKDLEKILKRLSIMSIHIENGGFVHYNDFLFAVMKYKYAEKLFRRVDHNTSKLVAKENANTMRKIKKIREKYYEKHKDHDEIRTDKHDNFFLGMIYMKTTFKAWKNWAYKRRRGKYSDSSLVSITPRPTEEDFPGMNSEEQGSIEMLSVVKEEEDYKFDYD</sequence>
<dbReference type="GO" id="GO:0098703">
    <property type="term" value="P:calcium ion import across plasma membrane"/>
    <property type="evidence" value="ECO:0007669"/>
    <property type="project" value="TreeGrafter"/>
</dbReference>
<evidence type="ECO:0000259" key="17">
    <source>
        <dbReference type="Pfam" id="PF00520"/>
    </source>
</evidence>
<evidence type="ECO:0000256" key="4">
    <source>
        <dbReference type="ARBA" id="ARBA00022673"/>
    </source>
</evidence>
<dbReference type="GO" id="GO:0008331">
    <property type="term" value="F:high voltage-gated calcium channel activity"/>
    <property type="evidence" value="ECO:0007669"/>
    <property type="project" value="TreeGrafter"/>
</dbReference>
<dbReference type="FunFam" id="1.20.120.350:FF:000009">
    <property type="entry name" value="Voltage-dependent T-type calcium channel subunit alpha"/>
    <property type="match status" value="1"/>
</dbReference>
<evidence type="ECO:0000256" key="9">
    <source>
        <dbReference type="ARBA" id="ARBA00022989"/>
    </source>
</evidence>
<keyword evidence="10" id="KW-0406">Ion transport</keyword>
<feature type="domain" description="Ion transport" evidence="17">
    <location>
        <begin position="719"/>
        <end position="951"/>
    </location>
</feature>
<evidence type="ECO:0000256" key="3">
    <source>
        <dbReference type="ARBA" id="ARBA00022568"/>
    </source>
</evidence>
<evidence type="ECO:0000313" key="18">
    <source>
        <dbReference type="EMBL" id="OMJ90399.1"/>
    </source>
</evidence>
<organism evidence="18 19">
    <name type="scientific">Stentor coeruleus</name>
    <dbReference type="NCBI Taxonomy" id="5963"/>
    <lineage>
        <taxon>Eukaryota</taxon>
        <taxon>Sar</taxon>
        <taxon>Alveolata</taxon>
        <taxon>Ciliophora</taxon>
        <taxon>Postciliodesmatophora</taxon>
        <taxon>Heterotrichea</taxon>
        <taxon>Heterotrichida</taxon>
        <taxon>Stentoridae</taxon>
        <taxon>Stentor</taxon>
    </lineage>
</organism>
<evidence type="ECO:0000256" key="15">
    <source>
        <dbReference type="RuleBase" id="RU003808"/>
    </source>
</evidence>
<feature type="transmembrane region" description="Helical" evidence="16">
    <location>
        <begin position="1170"/>
        <end position="1195"/>
    </location>
</feature>
<dbReference type="SUPFAM" id="SSF81324">
    <property type="entry name" value="Voltage-gated potassium channels"/>
    <property type="match status" value="4"/>
</dbReference>
<comment type="subcellular location">
    <subcellularLocation>
        <location evidence="1 15">Membrane</location>
        <topology evidence="1 15">Multi-pass membrane protein</topology>
    </subcellularLocation>
</comment>
<evidence type="ECO:0000256" key="14">
    <source>
        <dbReference type="PIRSR" id="PIRSR602077-1"/>
    </source>
</evidence>
<accession>A0A1R2CN11</accession>
<feature type="transmembrane region" description="Helical" evidence="16">
    <location>
        <begin position="720"/>
        <end position="738"/>
    </location>
</feature>
<dbReference type="PRINTS" id="PR00167">
    <property type="entry name" value="CACHANNEL"/>
</dbReference>
<feature type="transmembrane region" description="Helical" evidence="16">
    <location>
        <begin position="131"/>
        <end position="155"/>
    </location>
</feature>
<dbReference type="InterPro" id="IPR002077">
    <property type="entry name" value="VDCCAlpha1"/>
</dbReference>
<evidence type="ECO:0000256" key="8">
    <source>
        <dbReference type="ARBA" id="ARBA00022882"/>
    </source>
</evidence>
<evidence type="ECO:0000256" key="11">
    <source>
        <dbReference type="ARBA" id="ARBA00023136"/>
    </source>
</evidence>
<dbReference type="FunFam" id="1.10.287.70:FF:000117">
    <property type="entry name" value="Voltage-gated Ca2+ channel, alpha subunit"/>
    <property type="match status" value="1"/>
</dbReference>
<feature type="transmembrane region" description="Helical" evidence="16">
    <location>
        <begin position="1492"/>
        <end position="1514"/>
    </location>
</feature>
<dbReference type="InterPro" id="IPR005821">
    <property type="entry name" value="Ion_trans_dom"/>
</dbReference>
<feature type="transmembrane region" description="Helical" evidence="16">
    <location>
        <begin position="1084"/>
        <end position="1103"/>
    </location>
</feature>
<keyword evidence="2" id="KW-0813">Transport</keyword>
<evidence type="ECO:0000256" key="5">
    <source>
        <dbReference type="ARBA" id="ARBA00022692"/>
    </source>
</evidence>
<keyword evidence="11 16" id="KW-0472">Membrane</keyword>
<feature type="transmembrane region" description="Helical" evidence="16">
    <location>
        <begin position="264"/>
        <end position="287"/>
    </location>
</feature>
<dbReference type="Pfam" id="PF00520">
    <property type="entry name" value="Ion_trans"/>
    <property type="match status" value="4"/>
</dbReference>
<feature type="transmembrane region" description="Helical" evidence="16">
    <location>
        <begin position="366"/>
        <end position="389"/>
    </location>
</feature>
<feature type="transmembrane region" description="Helical" evidence="16">
    <location>
        <begin position="1565"/>
        <end position="1588"/>
    </location>
</feature>
<dbReference type="Gene3D" id="1.10.287.70">
    <property type="match status" value="4"/>
</dbReference>
<feature type="transmembrane region" description="Helical" evidence="16">
    <location>
        <begin position="1123"/>
        <end position="1149"/>
    </location>
</feature>
<keyword evidence="4 15" id="KW-0107">Calcium channel</keyword>
<keyword evidence="5 16" id="KW-0812">Transmembrane</keyword>
<dbReference type="InterPro" id="IPR027359">
    <property type="entry name" value="Volt_channel_dom_sf"/>
</dbReference>
<feature type="transmembrane region" description="Helical" evidence="16">
    <location>
        <begin position="1053"/>
        <end position="1072"/>
    </location>
</feature>
<feature type="transmembrane region" description="Helical" evidence="16">
    <location>
        <begin position="1386"/>
        <end position="1404"/>
    </location>
</feature>
<keyword evidence="8 15" id="KW-0851">Voltage-gated channel</keyword>
<evidence type="ECO:0000256" key="13">
    <source>
        <dbReference type="ARBA" id="ARBA00023303"/>
    </source>
</evidence>
<reference evidence="18 19" key="1">
    <citation type="submission" date="2016-11" db="EMBL/GenBank/DDBJ databases">
        <title>The macronuclear genome of Stentor coeruleus: a giant cell with tiny introns.</title>
        <authorList>
            <person name="Slabodnick M."/>
            <person name="Ruby J.G."/>
            <person name="Reiff S.B."/>
            <person name="Swart E.C."/>
            <person name="Gosai S."/>
            <person name="Prabakaran S."/>
            <person name="Witkowska E."/>
            <person name="Larue G.E."/>
            <person name="Fisher S."/>
            <person name="Freeman R.M."/>
            <person name="Gunawardena J."/>
            <person name="Chu W."/>
            <person name="Stover N.A."/>
            <person name="Gregory B.D."/>
            <person name="Nowacki M."/>
            <person name="Derisi J."/>
            <person name="Roy S.W."/>
            <person name="Marshall W.F."/>
            <person name="Sood P."/>
        </authorList>
    </citation>
    <scope>NUCLEOTIDE SEQUENCE [LARGE SCALE GENOMIC DNA]</scope>
    <source>
        <strain evidence="18">WM001</strain>
    </source>
</reference>
<feature type="transmembrane region" description="Helical" evidence="16">
    <location>
        <begin position="1359"/>
        <end position="1380"/>
    </location>
</feature>
<evidence type="ECO:0000256" key="2">
    <source>
        <dbReference type="ARBA" id="ARBA00022448"/>
    </source>
</evidence>
<evidence type="ECO:0000256" key="12">
    <source>
        <dbReference type="ARBA" id="ARBA00023180"/>
    </source>
</evidence>
<protein>
    <recommendedName>
        <fullName evidence="17">Ion transport domain-containing protein</fullName>
    </recommendedName>
</protein>
<feature type="binding site" evidence="14">
    <location>
        <position position="1249"/>
    </location>
    <ligand>
        <name>Ca(2+)</name>
        <dbReference type="ChEBI" id="CHEBI:29108"/>
    </ligand>
</feature>
<feature type="transmembrane region" description="Helical" evidence="16">
    <location>
        <begin position="785"/>
        <end position="803"/>
    </location>
</feature>
<feature type="domain" description="Ion transport" evidence="17">
    <location>
        <begin position="1358"/>
        <end position="1594"/>
    </location>
</feature>
<feature type="transmembrane region" description="Helical" evidence="16">
    <location>
        <begin position="1278"/>
        <end position="1300"/>
    </location>
</feature>
<dbReference type="EMBL" id="MPUH01000103">
    <property type="protein sequence ID" value="OMJ90399.1"/>
    <property type="molecule type" value="Genomic_DNA"/>
</dbReference>
<dbReference type="Proteomes" id="UP000187209">
    <property type="component" value="Unassembled WGS sequence"/>
</dbReference>
<dbReference type="GO" id="GO:0046872">
    <property type="term" value="F:metal ion binding"/>
    <property type="evidence" value="ECO:0007669"/>
    <property type="project" value="UniProtKB-KW"/>
</dbReference>
<evidence type="ECO:0000256" key="6">
    <source>
        <dbReference type="ARBA" id="ARBA00022737"/>
    </source>
</evidence>